<gene>
    <name evidence="3" type="ORF">PoB_000421200</name>
</gene>
<keyword evidence="2" id="KW-1133">Transmembrane helix</keyword>
<organism evidence="3 4">
    <name type="scientific">Plakobranchus ocellatus</name>
    <dbReference type="NCBI Taxonomy" id="259542"/>
    <lineage>
        <taxon>Eukaryota</taxon>
        <taxon>Metazoa</taxon>
        <taxon>Spiralia</taxon>
        <taxon>Lophotrochozoa</taxon>
        <taxon>Mollusca</taxon>
        <taxon>Gastropoda</taxon>
        <taxon>Heterobranchia</taxon>
        <taxon>Euthyneura</taxon>
        <taxon>Panpulmonata</taxon>
        <taxon>Sacoglossa</taxon>
        <taxon>Placobranchoidea</taxon>
        <taxon>Plakobranchidae</taxon>
        <taxon>Plakobranchus</taxon>
    </lineage>
</organism>
<feature type="transmembrane region" description="Helical" evidence="2">
    <location>
        <begin position="54"/>
        <end position="77"/>
    </location>
</feature>
<reference evidence="3 4" key="1">
    <citation type="journal article" date="2021" name="Elife">
        <title>Chloroplast acquisition without the gene transfer in kleptoplastic sea slugs, Plakobranchus ocellatus.</title>
        <authorList>
            <person name="Maeda T."/>
            <person name="Takahashi S."/>
            <person name="Yoshida T."/>
            <person name="Shimamura S."/>
            <person name="Takaki Y."/>
            <person name="Nagai Y."/>
            <person name="Toyoda A."/>
            <person name="Suzuki Y."/>
            <person name="Arimoto A."/>
            <person name="Ishii H."/>
            <person name="Satoh N."/>
            <person name="Nishiyama T."/>
            <person name="Hasebe M."/>
            <person name="Maruyama T."/>
            <person name="Minagawa J."/>
            <person name="Obokata J."/>
            <person name="Shigenobu S."/>
        </authorList>
    </citation>
    <scope>NUCLEOTIDE SEQUENCE [LARGE SCALE GENOMIC DNA]</scope>
</reference>
<proteinExistence type="predicted"/>
<sequence>MFQVVDYTESPVYMTQVPRKCSSSQTATALPSSGGATFELYANLPGSSSDGFPLIPVVAAAAGLFFIVVCAILFYYFCIRKGYMYKLPCCKGKKKSKKNKKKKENVNTKGGKVAPMDTVAPDTLGVPMDARSTGLQATAIVPPGDAAQTGEDFADSRRRLETAQSTRSVVTPSHMQTDLVLDEQTPRRLPALEPITPAHGHHLLSTNEGGEDLNVSVTPKLPPINESSSLQS</sequence>
<evidence type="ECO:0000256" key="2">
    <source>
        <dbReference type="SAM" id="Phobius"/>
    </source>
</evidence>
<comment type="caution">
    <text evidence="3">The sequence shown here is derived from an EMBL/GenBank/DDBJ whole genome shotgun (WGS) entry which is preliminary data.</text>
</comment>
<evidence type="ECO:0000313" key="4">
    <source>
        <dbReference type="Proteomes" id="UP000735302"/>
    </source>
</evidence>
<keyword evidence="2" id="KW-0472">Membrane</keyword>
<name>A0AAV3Y6H5_9GAST</name>
<accession>A0AAV3Y6H5</accession>
<dbReference type="AlphaFoldDB" id="A0AAV3Y6H5"/>
<keyword evidence="2" id="KW-0812">Transmembrane</keyword>
<feature type="region of interest" description="Disordered" evidence="1">
    <location>
        <begin position="197"/>
        <end position="232"/>
    </location>
</feature>
<evidence type="ECO:0000313" key="3">
    <source>
        <dbReference type="EMBL" id="GFN77706.1"/>
    </source>
</evidence>
<evidence type="ECO:0000256" key="1">
    <source>
        <dbReference type="SAM" id="MobiDB-lite"/>
    </source>
</evidence>
<protein>
    <submittedName>
        <fullName evidence="3">Uncharacterized protein</fullName>
    </submittedName>
</protein>
<keyword evidence="4" id="KW-1185">Reference proteome</keyword>
<dbReference type="Proteomes" id="UP000735302">
    <property type="component" value="Unassembled WGS sequence"/>
</dbReference>
<feature type="region of interest" description="Disordered" evidence="1">
    <location>
        <begin position="96"/>
        <end position="120"/>
    </location>
</feature>
<dbReference type="EMBL" id="BLXT01000501">
    <property type="protein sequence ID" value="GFN77706.1"/>
    <property type="molecule type" value="Genomic_DNA"/>
</dbReference>